<dbReference type="InterPro" id="IPR011989">
    <property type="entry name" value="ARM-like"/>
</dbReference>
<reference evidence="1" key="1">
    <citation type="submission" date="2023-07" db="EMBL/GenBank/DDBJ databases">
        <authorList>
            <consortium name="AG Swart"/>
            <person name="Singh M."/>
            <person name="Singh A."/>
            <person name="Seah K."/>
            <person name="Emmerich C."/>
        </authorList>
    </citation>
    <scope>NUCLEOTIDE SEQUENCE</scope>
    <source>
        <strain evidence="1">DP1</strain>
    </source>
</reference>
<comment type="caution">
    <text evidence="1">The sequence shown here is derived from an EMBL/GenBank/DDBJ whole genome shotgun (WGS) entry which is preliminary data.</text>
</comment>
<dbReference type="Gene3D" id="1.25.10.10">
    <property type="entry name" value="Leucine-rich Repeat Variant"/>
    <property type="match status" value="1"/>
</dbReference>
<organism evidence="1 2">
    <name type="scientific">Euplotes crassus</name>
    <dbReference type="NCBI Taxonomy" id="5936"/>
    <lineage>
        <taxon>Eukaryota</taxon>
        <taxon>Sar</taxon>
        <taxon>Alveolata</taxon>
        <taxon>Ciliophora</taxon>
        <taxon>Intramacronucleata</taxon>
        <taxon>Spirotrichea</taxon>
        <taxon>Hypotrichia</taxon>
        <taxon>Euplotida</taxon>
        <taxon>Euplotidae</taxon>
        <taxon>Moneuplotes</taxon>
    </lineage>
</organism>
<evidence type="ECO:0000313" key="1">
    <source>
        <dbReference type="EMBL" id="CAI2365471.1"/>
    </source>
</evidence>
<proteinExistence type="predicted"/>
<gene>
    <name evidence="1" type="ORF">ECRASSUSDP1_LOCUS6801</name>
</gene>
<dbReference type="Proteomes" id="UP001295684">
    <property type="component" value="Unassembled WGS sequence"/>
</dbReference>
<evidence type="ECO:0000313" key="2">
    <source>
        <dbReference type="Proteomes" id="UP001295684"/>
    </source>
</evidence>
<accession>A0AAD1UCK8</accession>
<dbReference type="SUPFAM" id="SSF48371">
    <property type="entry name" value="ARM repeat"/>
    <property type="match status" value="1"/>
</dbReference>
<dbReference type="AlphaFoldDB" id="A0AAD1UCK8"/>
<name>A0AAD1UCK8_EUPCR</name>
<dbReference type="InterPro" id="IPR016024">
    <property type="entry name" value="ARM-type_fold"/>
</dbReference>
<protein>
    <submittedName>
        <fullName evidence="1">Uncharacterized protein</fullName>
    </submittedName>
</protein>
<sequence length="505" mass="58933">MEDSRMESRKNFFKIQIKCKEKCEQFMVSLRKNKKQKLFRAFRAKRDQNAKTEEQNLAQKVQIESAYQKVEESEALERLEKIHQHLVLIDAEQIRPDFIDADIGDLDYLFEHIIPKNINIGKKMIQIIALLCKIHEDGIELGVFLTTLTEHEDIIRFLDSCCKSLLNEEMTDNCLRICQTLSVISKGFEDEIIESRGYLQALTRFCSEFLLEREQDKTQALVLLRILEPIFDKFCVDSLGEIADAVRALARYDWAMKQFFKTDSKILKVMIICLNFTPNGVYKKFLNTFDQLIKFIDPECLEMLISNGLLEALFTLLQGKLKPGDEERQDLRTVVYRIINMIICKGCVYTEQIYRSKVMVHIAQVHDDFGLIETVPLKLNLLRYLQRYTKMQYLCSKNFMDNLIKTLDLCTNIDQTQWCLEVFKIAMELSLNNEIPCFESLCKKFITKICESPVVLKLDELSFNSNAKIGILSRSILGFIEKAKRQELELSESFSFCTWSKSRSD</sequence>
<keyword evidence="2" id="KW-1185">Reference proteome</keyword>
<dbReference type="EMBL" id="CAMPGE010006604">
    <property type="protein sequence ID" value="CAI2365471.1"/>
    <property type="molecule type" value="Genomic_DNA"/>
</dbReference>